<gene>
    <name evidence="1" type="ORF">M440DRAFT_1345092</name>
</gene>
<sequence length="52" mass="6214">VDYLKIFTFIVKLIIYKALFTITTALDFKLEQIDIKIAFFIRKLKRIFILSS</sequence>
<dbReference type="Proteomes" id="UP000240760">
    <property type="component" value="Unassembled WGS sequence"/>
</dbReference>
<evidence type="ECO:0000313" key="2">
    <source>
        <dbReference type="Proteomes" id="UP000240760"/>
    </source>
</evidence>
<dbReference type="OrthoDB" id="411615at2759"/>
<accession>A0A2T4BP42</accession>
<evidence type="ECO:0000313" key="1">
    <source>
        <dbReference type="EMBL" id="PTB71061.1"/>
    </source>
</evidence>
<protein>
    <submittedName>
        <fullName evidence="1">Uncharacterized protein</fullName>
    </submittedName>
</protein>
<proteinExistence type="predicted"/>
<keyword evidence="2" id="KW-1185">Reference proteome</keyword>
<dbReference type="AlphaFoldDB" id="A0A2T4BP42"/>
<organism evidence="1 2">
    <name type="scientific">Trichoderma longibrachiatum ATCC 18648</name>
    <dbReference type="NCBI Taxonomy" id="983965"/>
    <lineage>
        <taxon>Eukaryota</taxon>
        <taxon>Fungi</taxon>
        <taxon>Dikarya</taxon>
        <taxon>Ascomycota</taxon>
        <taxon>Pezizomycotina</taxon>
        <taxon>Sordariomycetes</taxon>
        <taxon>Hypocreomycetidae</taxon>
        <taxon>Hypocreales</taxon>
        <taxon>Hypocreaceae</taxon>
        <taxon>Trichoderma</taxon>
    </lineage>
</organism>
<reference evidence="1 2" key="1">
    <citation type="submission" date="2016-07" db="EMBL/GenBank/DDBJ databases">
        <title>Multiple horizontal gene transfer events from other fungi enriched the ability of initially mycotrophic Trichoderma (Ascomycota) to feed on dead plant biomass.</title>
        <authorList>
            <consortium name="DOE Joint Genome Institute"/>
            <person name="Aerts A."/>
            <person name="Atanasova L."/>
            <person name="Chenthamara K."/>
            <person name="Zhang J."/>
            <person name="Grujic M."/>
            <person name="Henrissat B."/>
            <person name="Kuo A."/>
            <person name="Salamov A."/>
            <person name="Lipzen A."/>
            <person name="Labutti K."/>
            <person name="Barry K."/>
            <person name="Miao Y."/>
            <person name="Rahimi M.J."/>
            <person name="Shen Q."/>
            <person name="Grigoriev I.V."/>
            <person name="Kubicek C.P."/>
            <person name="Druzhinina I.S."/>
        </authorList>
    </citation>
    <scope>NUCLEOTIDE SEQUENCE [LARGE SCALE GENOMIC DNA]</scope>
    <source>
        <strain evidence="1 2">ATCC 18648</strain>
    </source>
</reference>
<dbReference type="EMBL" id="KZ679163">
    <property type="protein sequence ID" value="PTB71061.1"/>
    <property type="molecule type" value="Genomic_DNA"/>
</dbReference>
<name>A0A2T4BP42_TRILO</name>
<feature type="non-terminal residue" evidence="1">
    <location>
        <position position="1"/>
    </location>
</feature>